<dbReference type="Gene3D" id="2.130.10.10">
    <property type="entry name" value="YVTN repeat-like/Quinoprotein amine dehydrogenase"/>
    <property type="match status" value="1"/>
</dbReference>
<evidence type="ECO:0008006" key="4">
    <source>
        <dbReference type="Google" id="ProtNLM"/>
    </source>
</evidence>
<name>A0A164RT20_9AGAM</name>
<proteinExistence type="predicted"/>
<feature type="chain" id="PRO_5007852982" description="WD40 repeat-like protein" evidence="1">
    <location>
        <begin position="18"/>
        <end position="214"/>
    </location>
</feature>
<evidence type="ECO:0000313" key="2">
    <source>
        <dbReference type="EMBL" id="KZS90855.1"/>
    </source>
</evidence>
<evidence type="ECO:0000313" key="3">
    <source>
        <dbReference type="Proteomes" id="UP000076722"/>
    </source>
</evidence>
<accession>A0A164RT20</accession>
<gene>
    <name evidence="2" type="ORF">SISNIDRAFT_172092</name>
</gene>
<dbReference type="Proteomes" id="UP000076722">
    <property type="component" value="Unassembled WGS sequence"/>
</dbReference>
<dbReference type="EMBL" id="KV419418">
    <property type="protein sequence ID" value="KZS90855.1"/>
    <property type="molecule type" value="Genomic_DNA"/>
</dbReference>
<feature type="signal peptide" evidence="1">
    <location>
        <begin position="1"/>
        <end position="17"/>
    </location>
</feature>
<keyword evidence="1" id="KW-0732">Signal</keyword>
<keyword evidence="3" id="KW-1185">Reference proteome</keyword>
<sequence length="214" mass="24357">MMTISLSVLALPFPSFQWIFCSRYCTAFLGETFSRLARYVLHPHYRFSRANEYMSIVQTSRRLHDISQTPTIWLYALNTMIRHYHLPPNTFAESEFSLRKLQSILIGPSRFRIHCINAKGDAQYIRTAHAGFSDVRVLAMVPGGRWVLTGHFNGHLNVWDTHGGMKSRQVVDLRGPIHVMLVQRTDDCLGVRVLTESTDPDNPCAAAFALLSYG</sequence>
<reference evidence="2 3" key="1">
    <citation type="journal article" date="2016" name="Mol. Biol. Evol.">
        <title>Comparative Genomics of Early-Diverging Mushroom-Forming Fungi Provides Insights into the Origins of Lignocellulose Decay Capabilities.</title>
        <authorList>
            <person name="Nagy L.G."/>
            <person name="Riley R."/>
            <person name="Tritt A."/>
            <person name="Adam C."/>
            <person name="Daum C."/>
            <person name="Floudas D."/>
            <person name="Sun H."/>
            <person name="Yadav J.S."/>
            <person name="Pangilinan J."/>
            <person name="Larsson K.H."/>
            <person name="Matsuura K."/>
            <person name="Barry K."/>
            <person name="Labutti K."/>
            <person name="Kuo R."/>
            <person name="Ohm R.A."/>
            <person name="Bhattacharya S.S."/>
            <person name="Shirouzu T."/>
            <person name="Yoshinaga Y."/>
            <person name="Martin F.M."/>
            <person name="Grigoriev I.V."/>
            <person name="Hibbett D.S."/>
        </authorList>
    </citation>
    <scope>NUCLEOTIDE SEQUENCE [LARGE SCALE GENOMIC DNA]</scope>
    <source>
        <strain evidence="2 3">HHB9708</strain>
    </source>
</reference>
<dbReference type="InterPro" id="IPR011047">
    <property type="entry name" value="Quinoprotein_ADH-like_sf"/>
</dbReference>
<dbReference type="AlphaFoldDB" id="A0A164RT20"/>
<dbReference type="SUPFAM" id="SSF50998">
    <property type="entry name" value="Quinoprotein alcohol dehydrogenase-like"/>
    <property type="match status" value="1"/>
</dbReference>
<organism evidence="2 3">
    <name type="scientific">Sistotremastrum niveocremeum HHB9708</name>
    <dbReference type="NCBI Taxonomy" id="1314777"/>
    <lineage>
        <taxon>Eukaryota</taxon>
        <taxon>Fungi</taxon>
        <taxon>Dikarya</taxon>
        <taxon>Basidiomycota</taxon>
        <taxon>Agaricomycotina</taxon>
        <taxon>Agaricomycetes</taxon>
        <taxon>Sistotremastrales</taxon>
        <taxon>Sistotremastraceae</taxon>
        <taxon>Sertulicium</taxon>
        <taxon>Sertulicium niveocremeum</taxon>
    </lineage>
</organism>
<dbReference type="InterPro" id="IPR015943">
    <property type="entry name" value="WD40/YVTN_repeat-like_dom_sf"/>
</dbReference>
<evidence type="ECO:0000256" key="1">
    <source>
        <dbReference type="SAM" id="SignalP"/>
    </source>
</evidence>
<protein>
    <recommendedName>
        <fullName evidence="4">WD40 repeat-like protein</fullName>
    </recommendedName>
</protein>